<evidence type="ECO:0000313" key="1">
    <source>
        <dbReference type="EMBL" id="KAK5820168.1"/>
    </source>
</evidence>
<dbReference type="EMBL" id="JARKNE010000007">
    <property type="protein sequence ID" value="KAK5820168.1"/>
    <property type="molecule type" value="Genomic_DNA"/>
</dbReference>
<dbReference type="InterPro" id="IPR011989">
    <property type="entry name" value="ARM-like"/>
</dbReference>
<dbReference type="Proteomes" id="UP001358586">
    <property type="component" value="Chromosome 7"/>
</dbReference>
<gene>
    <name evidence="1" type="ORF">PVK06_025214</name>
</gene>
<comment type="caution">
    <text evidence="1">The sequence shown here is derived from an EMBL/GenBank/DDBJ whole genome shotgun (WGS) entry which is preliminary data.</text>
</comment>
<dbReference type="InterPro" id="IPR016024">
    <property type="entry name" value="ARM-type_fold"/>
</dbReference>
<protein>
    <submittedName>
        <fullName evidence="1">Uncharacterized protein</fullName>
    </submittedName>
</protein>
<organism evidence="1 2">
    <name type="scientific">Gossypium arboreum</name>
    <name type="common">Tree cotton</name>
    <name type="synonym">Gossypium nanking</name>
    <dbReference type="NCBI Taxonomy" id="29729"/>
    <lineage>
        <taxon>Eukaryota</taxon>
        <taxon>Viridiplantae</taxon>
        <taxon>Streptophyta</taxon>
        <taxon>Embryophyta</taxon>
        <taxon>Tracheophyta</taxon>
        <taxon>Spermatophyta</taxon>
        <taxon>Magnoliopsida</taxon>
        <taxon>eudicotyledons</taxon>
        <taxon>Gunneridae</taxon>
        <taxon>Pentapetalae</taxon>
        <taxon>rosids</taxon>
        <taxon>malvids</taxon>
        <taxon>Malvales</taxon>
        <taxon>Malvaceae</taxon>
        <taxon>Malvoideae</taxon>
        <taxon>Gossypium</taxon>
    </lineage>
</organism>
<accession>A0ABR0PG22</accession>
<reference evidence="1 2" key="1">
    <citation type="submission" date="2023-03" db="EMBL/GenBank/DDBJ databases">
        <title>WGS of Gossypium arboreum.</title>
        <authorList>
            <person name="Yu D."/>
        </authorList>
    </citation>
    <scope>NUCLEOTIDE SEQUENCE [LARGE SCALE GENOMIC DNA]</scope>
    <source>
        <tissue evidence="1">Leaf</tissue>
    </source>
</reference>
<keyword evidence="2" id="KW-1185">Reference proteome</keyword>
<name>A0ABR0PG22_GOSAR</name>
<dbReference type="PANTHER" id="PTHR21567">
    <property type="entry name" value="CLASP"/>
    <property type="match status" value="1"/>
</dbReference>
<dbReference type="Gene3D" id="1.25.10.10">
    <property type="entry name" value="Leucine-rich Repeat Variant"/>
    <property type="match status" value="1"/>
</dbReference>
<sequence length="186" mass="21102">MEARRSVNPRGDRQYLDTPYRDVYSRDLQNNHVPNFQRPLLSKQIAVRMPVGRRNSIDDSQLSLGGMSSYVEVPASLNDSLSEGLSPSSDWSARVAAFTYLLSSFLQGPKGIQELVQNFEKAMKMFFQHLDDPHHKVAQAALSTLVDIIPSCRKPSESYMERILSHIFLGLIDPKKLVRQPLIFIN</sequence>
<proteinExistence type="predicted"/>
<dbReference type="PANTHER" id="PTHR21567:SF9">
    <property type="entry name" value="CLIP-ASSOCIATING PROTEIN"/>
    <property type="match status" value="1"/>
</dbReference>
<evidence type="ECO:0000313" key="2">
    <source>
        <dbReference type="Proteomes" id="UP001358586"/>
    </source>
</evidence>
<dbReference type="SUPFAM" id="SSF48371">
    <property type="entry name" value="ARM repeat"/>
    <property type="match status" value="1"/>
</dbReference>